<dbReference type="InterPro" id="IPR012427">
    <property type="entry name" value="DUF1622"/>
</dbReference>
<dbReference type="PANTHER" id="PTHR38468">
    <property type="entry name" value="SLL0939 PROTEIN"/>
    <property type="match status" value="1"/>
</dbReference>
<evidence type="ECO:0000256" key="1">
    <source>
        <dbReference type="SAM" id="MobiDB-lite"/>
    </source>
</evidence>
<proteinExistence type="predicted"/>
<sequence length="176" mass="18995">MEHVATGVELVGVAVLVAGLVWSALRAVYCLRRREPGRRVYGELRESIGGTLLLGLEILVAADLIKTVAVAPTAENVAALGVIVLIRTFLSFSLQVEIEGVLPWRRGRREVPPQPEGSGEGSEALTPHARATAPIGLTRGGWARADPARWAAARTGRRDRSGRRRHTDERAADPAR</sequence>
<evidence type="ECO:0000313" key="3">
    <source>
        <dbReference type="EMBL" id="CAA9378910.1"/>
    </source>
</evidence>
<dbReference type="AlphaFoldDB" id="A0A6J4N6F7"/>
<dbReference type="EMBL" id="CADCUS010000021">
    <property type="protein sequence ID" value="CAA9378910.1"/>
    <property type="molecule type" value="Genomic_DNA"/>
</dbReference>
<feature type="transmembrane region" description="Helical" evidence="2">
    <location>
        <begin position="12"/>
        <end position="31"/>
    </location>
</feature>
<feature type="compositionally biased region" description="Basic residues" evidence="1">
    <location>
        <begin position="155"/>
        <end position="165"/>
    </location>
</feature>
<evidence type="ECO:0008006" key="4">
    <source>
        <dbReference type="Google" id="ProtNLM"/>
    </source>
</evidence>
<dbReference type="Pfam" id="PF07784">
    <property type="entry name" value="DUF1622"/>
    <property type="match status" value="1"/>
</dbReference>
<reference evidence="3" key="1">
    <citation type="submission" date="2020-02" db="EMBL/GenBank/DDBJ databases">
        <authorList>
            <person name="Meier V. D."/>
        </authorList>
    </citation>
    <scope>NUCLEOTIDE SEQUENCE</scope>
    <source>
        <strain evidence="3">AVDCRST_MAG66</strain>
    </source>
</reference>
<accession>A0A6J4N6F7</accession>
<dbReference type="PANTHER" id="PTHR38468:SF1">
    <property type="entry name" value="SLL0939 PROTEIN"/>
    <property type="match status" value="1"/>
</dbReference>
<keyword evidence="2" id="KW-0472">Membrane</keyword>
<feature type="region of interest" description="Disordered" evidence="1">
    <location>
        <begin position="107"/>
        <end position="176"/>
    </location>
</feature>
<keyword evidence="2" id="KW-0812">Transmembrane</keyword>
<gene>
    <name evidence="3" type="ORF">AVDCRST_MAG66-287</name>
</gene>
<name>A0A6J4N6F7_9PSEU</name>
<evidence type="ECO:0000256" key="2">
    <source>
        <dbReference type="SAM" id="Phobius"/>
    </source>
</evidence>
<feature type="compositionally biased region" description="Low complexity" evidence="1">
    <location>
        <begin position="140"/>
        <end position="154"/>
    </location>
</feature>
<feature type="compositionally biased region" description="Basic and acidic residues" evidence="1">
    <location>
        <begin position="166"/>
        <end position="176"/>
    </location>
</feature>
<keyword evidence="2" id="KW-1133">Transmembrane helix</keyword>
<organism evidence="3">
    <name type="scientific">uncultured Pseudonocardia sp</name>
    <dbReference type="NCBI Taxonomy" id="211455"/>
    <lineage>
        <taxon>Bacteria</taxon>
        <taxon>Bacillati</taxon>
        <taxon>Actinomycetota</taxon>
        <taxon>Actinomycetes</taxon>
        <taxon>Pseudonocardiales</taxon>
        <taxon>Pseudonocardiaceae</taxon>
        <taxon>Pseudonocardia</taxon>
        <taxon>environmental samples</taxon>
    </lineage>
</organism>
<protein>
    <recommendedName>
        <fullName evidence="4">DUF1622 domain-containing protein</fullName>
    </recommendedName>
</protein>